<organism evidence="1 2">
    <name type="scientific">Sphingobacterium spiritivorum</name>
    <name type="common">Flavobacterium spiritivorum</name>
    <dbReference type="NCBI Taxonomy" id="258"/>
    <lineage>
        <taxon>Bacteria</taxon>
        <taxon>Pseudomonadati</taxon>
        <taxon>Bacteroidota</taxon>
        <taxon>Sphingobacteriia</taxon>
        <taxon>Sphingobacteriales</taxon>
        <taxon>Sphingobacteriaceae</taxon>
        <taxon>Sphingobacterium</taxon>
    </lineage>
</organism>
<name>A0A380CQP3_SPHSI</name>
<evidence type="ECO:0000313" key="2">
    <source>
        <dbReference type="Proteomes" id="UP000254893"/>
    </source>
</evidence>
<reference evidence="1 2" key="1">
    <citation type="submission" date="2018-06" db="EMBL/GenBank/DDBJ databases">
        <authorList>
            <consortium name="Pathogen Informatics"/>
            <person name="Doyle S."/>
        </authorList>
    </citation>
    <scope>NUCLEOTIDE SEQUENCE [LARGE SCALE GENOMIC DNA]</scope>
    <source>
        <strain evidence="1 2">NCTC11388</strain>
    </source>
</reference>
<dbReference type="EMBL" id="UGYW01000002">
    <property type="protein sequence ID" value="SUJ24577.1"/>
    <property type="molecule type" value="Genomic_DNA"/>
</dbReference>
<proteinExistence type="predicted"/>
<protein>
    <submittedName>
        <fullName evidence="1">Uncharacterized protein</fullName>
    </submittedName>
</protein>
<evidence type="ECO:0000313" key="1">
    <source>
        <dbReference type="EMBL" id="SUJ24577.1"/>
    </source>
</evidence>
<accession>A0A380CQP3</accession>
<gene>
    <name evidence="1" type="ORF">NCTC11388_03607</name>
</gene>
<dbReference type="Proteomes" id="UP000254893">
    <property type="component" value="Unassembled WGS sequence"/>
</dbReference>
<sequence>MTILLVRTPTDASTSARILATDMTQRLILSFQEDVHRAERLIPFQLYYLLPIEAQADAFARGVRG</sequence>
<dbReference type="AlphaFoldDB" id="A0A380CQP3"/>